<dbReference type="SUPFAM" id="SSF53807">
    <property type="entry name" value="Helical backbone' metal receptor"/>
    <property type="match status" value="1"/>
</dbReference>
<protein>
    <submittedName>
        <fullName evidence="6">ABC transporter substrate-binding protein</fullName>
    </submittedName>
</protein>
<evidence type="ECO:0000256" key="3">
    <source>
        <dbReference type="SAM" id="Coils"/>
    </source>
</evidence>
<comment type="similarity">
    <text evidence="1">Belongs to the bacterial solute-binding protein 8 family.</text>
</comment>
<dbReference type="PANTHER" id="PTHR30535">
    <property type="entry name" value="VITAMIN B12-BINDING PROTEIN"/>
    <property type="match status" value="1"/>
</dbReference>
<dbReference type="AlphaFoldDB" id="A0A927H8X1"/>
<evidence type="ECO:0000313" key="7">
    <source>
        <dbReference type="Proteomes" id="UP000602076"/>
    </source>
</evidence>
<feature type="coiled-coil region" evidence="3">
    <location>
        <begin position="177"/>
        <end position="204"/>
    </location>
</feature>
<dbReference type="Proteomes" id="UP000602076">
    <property type="component" value="Unassembled WGS sequence"/>
</dbReference>
<dbReference type="InterPro" id="IPR050902">
    <property type="entry name" value="ABC_Transporter_SBP"/>
</dbReference>
<evidence type="ECO:0000256" key="1">
    <source>
        <dbReference type="ARBA" id="ARBA00008814"/>
    </source>
</evidence>
<dbReference type="Gene3D" id="3.40.50.1980">
    <property type="entry name" value="Nitrogenase molybdenum iron protein domain"/>
    <property type="match status" value="2"/>
</dbReference>
<keyword evidence="7" id="KW-1185">Reference proteome</keyword>
<proteinExistence type="inferred from homology"/>
<gene>
    <name evidence="6" type="ORF">IEO70_01000</name>
</gene>
<comment type="caution">
    <text evidence="6">The sequence shown here is derived from an EMBL/GenBank/DDBJ whole genome shotgun (WGS) entry which is preliminary data.</text>
</comment>
<evidence type="ECO:0000313" key="6">
    <source>
        <dbReference type="EMBL" id="MBD3106955.1"/>
    </source>
</evidence>
<evidence type="ECO:0000256" key="4">
    <source>
        <dbReference type="SAM" id="SignalP"/>
    </source>
</evidence>
<reference evidence="6" key="1">
    <citation type="submission" date="2020-09" db="EMBL/GenBank/DDBJ databases">
        <title>Bacillus faecalis sp. nov., a moderately halophilic bacterium isolated from cow faeces.</title>
        <authorList>
            <person name="Jiang L."/>
            <person name="Lee J."/>
        </authorList>
    </citation>
    <scope>NUCLEOTIDE SEQUENCE</scope>
    <source>
        <strain evidence="6">AGMB 02131</strain>
    </source>
</reference>
<dbReference type="PROSITE" id="PS51257">
    <property type="entry name" value="PROKAR_LIPOPROTEIN"/>
    <property type="match status" value="1"/>
</dbReference>
<dbReference type="InterPro" id="IPR054828">
    <property type="entry name" value="Vit_B12_bind_prot"/>
</dbReference>
<dbReference type="InterPro" id="IPR002491">
    <property type="entry name" value="ABC_transptr_periplasmic_BD"/>
</dbReference>
<keyword evidence="3" id="KW-0175">Coiled coil</keyword>
<dbReference type="PANTHER" id="PTHR30535:SF34">
    <property type="entry name" value="MOLYBDATE-BINDING PROTEIN MOLA"/>
    <property type="match status" value="1"/>
</dbReference>
<dbReference type="Pfam" id="PF01497">
    <property type="entry name" value="Peripla_BP_2"/>
    <property type="match status" value="1"/>
</dbReference>
<name>A0A927H8X1_9BACI</name>
<evidence type="ECO:0000256" key="2">
    <source>
        <dbReference type="ARBA" id="ARBA00022729"/>
    </source>
</evidence>
<dbReference type="NCBIfam" id="NF038402">
    <property type="entry name" value="TroA_like"/>
    <property type="match status" value="1"/>
</dbReference>
<dbReference type="GO" id="GO:0071281">
    <property type="term" value="P:cellular response to iron ion"/>
    <property type="evidence" value="ECO:0007669"/>
    <property type="project" value="TreeGrafter"/>
</dbReference>
<evidence type="ECO:0000259" key="5">
    <source>
        <dbReference type="PROSITE" id="PS50983"/>
    </source>
</evidence>
<sequence length="324" mass="35866">MNKQLWRKTGIFALIFVLSVFLLAACGSADQKNESKDNDKTEVSQTDTFPLTITDDLGNEVTIEEKPETVVSILPSVTETLFALGLDEEIIGVSDFDNYPEAALEKDKIGDMDMNAEKIISLNPDVAFLSKYNFDNHADTIKQFEELGIEVVIIDTEESFEGTYASIELIGKITGQTKEAEEVVSSMKEELAAIEEKASKVTEKKKVWVEVSPQPEIYTPGQNTYMNEMLNTIGAENAATGDGWYSVNEEEAVQLNPDVIVVTYGDFVENAVEQVLARDGWQEVTAVKNKAVYSVDSDMTSRTGPRLVNGVEELGKAIYPEIFE</sequence>
<feature type="signal peptide" evidence="4">
    <location>
        <begin position="1"/>
        <end position="24"/>
    </location>
</feature>
<dbReference type="RefSeq" id="WP_190996491.1">
    <property type="nucleotide sequence ID" value="NZ_JACXSI010000001.1"/>
</dbReference>
<accession>A0A927H8X1</accession>
<feature type="domain" description="Fe/B12 periplasmic-binding" evidence="5">
    <location>
        <begin position="69"/>
        <end position="322"/>
    </location>
</feature>
<dbReference type="PROSITE" id="PS50983">
    <property type="entry name" value="FE_B12_PBP"/>
    <property type="match status" value="1"/>
</dbReference>
<dbReference type="CDD" id="cd01143">
    <property type="entry name" value="YvrC"/>
    <property type="match status" value="1"/>
</dbReference>
<organism evidence="6 7">
    <name type="scientific">Peribacillus faecalis</name>
    <dbReference type="NCBI Taxonomy" id="2772559"/>
    <lineage>
        <taxon>Bacteria</taxon>
        <taxon>Bacillati</taxon>
        <taxon>Bacillota</taxon>
        <taxon>Bacilli</taxon>
        <taxon>Bacillales</taxon>
        <taxon>Bacillaceae</taxon>
        <taxon>Peribacillus</taxon>
    </lineage>
</organism>
<feature type="chain" id="PRO_5039262818" evidence="4">
    <location>
        <begin position="25"/>
        <end position="324"/>
    </location>
</feature>
<dbReference type="EMBL" id="JACXSI010000001">
    <property type="protein sequence ID" value="MBD3106955.1"/>
    <property type="molecule type" value="Genomic_DNA"/>
</dbReference>
<keyword evidence="2 4" id="KW-0732">Signal</keyword>